<comment type="caution">
    <text evidence="4">The sequence shown here is derived from an EMBL/GenBank/DDBJ whole genome shotgun (WGS) entry which is preliminary data.</text>
</comment>
<gene>
    <name evidence="4" type="ORF">A8709_21850</name>
</gene>
<evidence type="ECO:0000313" key="5">
    <source>
        <dbReference type="Proteomes" id="UP000093309"/>
    </source>
</evidence>
<dbReference type="STRING" id="512399.A8709_21850"/>
<keyword evidence="5" id="KW-1185">Reference proteome</keyword>
<dbReference type="InterPro" id="IPR000415">
    <property type="entry name" value="Nitroreductase-like"/>
</dbReference>
<evidence type="ECO:0000313" key="4">
    <source>
        <dbReference type="EMBL" id="OCT12969.1"/>
    </source>
</evidence>
<name>A0A1C0ZY17_9BACL</name>
<reference evidence="5" key="1">
    <citation type="submission" date="2016-05" db="EMBL/GenBank/DDBJ databases">
        <title>Paenibacillus oryzae. sp. nov., isolated from the rice root.</title>
        <authorList>
            <person name="Zhang J."/>
            <person name="Zhang X."/>
        </authorList>
    </citation>
    <scope>NUCLEOTIDE SEQUENCE [LARGE SCALE GENOMIC DNA]</scope>
    <source>
        <strain evidence="5">KCTC13222</strain>
    </source>
</reference>
<dbReference type="Proteomes" id="UP000093309">
    <property type="component" value="Unassembled WGS sequence"/>
</dbReference>
<protein>
    <submittedName>
        <fullName evidence="4">Nitroreductase</fullName>
    </submittedName>
</protein>
<dbReference type="PANTHER" id="PTHR43673:SF10">
    <property type="entry name" value="NADH DEHYDROGENASE_NAD(P)H NITROREDUCTASE XCC3605-RELATED"/>
    <property type="match status" value="1"/>
</dbReference>
<dbReference type="AlphaFoldDB" id="A0A1C0ZY17"/>
<accession>A0A1C0ZY17</accession>
<proteinExistence type="inferred from homology"/>
<sequence>MITMTVSTQIGYQEAISPEVEANRKADYPVHSLFLNRWSSRAFEEKEVTQETLHTVLEAARWAPSSSNLQPWRFVVAHTEEQKQKFQAFIKPNNRLWTDHAPVLLLLLSHKLRQDGEPNGAHAFDTGAAWASIAFQAHLLGLATRAVGGYDREKAREVLQVPAEYELHAVIALGYRGARETLVEEFQQRELPNGRRALNESIIEGSF</sequence>
<dbReference type="SUPFAM" id="SSF55469">
    <property type="entry name" value="FMN-dependent nitroreductase-like"/>
    <property type="match status" value="1"/>
</dbReference>
<dbReference type="Gene3D" id="3.40.109.10">
    <property type="entry name" value="NADH Oxidase"/>
    <property type="match status" value="1"/>
</dbReference>
<feature type="domain" description="Nitroreductase" evidence="3">
    <location>
        <begin position="93"/>
        <end position="175"/>
    </location>
</feature>
<dbReference type="PANTHER" id="PTHR43673">
    <property type="entry name" value="NAD(P)H NITROREDUCTASE YDGI-RELATED"/>
    <property type="match status" value="1"/>
</dbReference>
<dbReference type="EMBL" id="LYPC01000026">
    <property type="protein sequence ID" value="OCT12969.1"/>
    <property type="molecule type" value="Genomic_DNA"/>
</dbReference>
<comment type="similarity">
    <text evidence="1">Belongs to the nitroreductase family.</text>
</comment>
<keyword evidence="2" id="KW-0560">Oxidoreductase</keyword>
<evidence type="ECO:0000256" key="2">
    <source>
        <dbReference type="ARBA" id="ARBA00023002"/>
    </source>
</evidence>
<evidence type="ECO:0000256" key="1">
    <source>
        <dbReference type="ARBA" id="ARBA00007118"/>
    </source>
</evidence>
<feature type="domain" description="Nitroreductase" evidence="3">
    <location>
        <begin position="36"/>
        <end position="90"/>
    </location>
</feature>
<dbReference type="Pfam" id="PF00881">
    <property type="entry name" value="Nitroreductase"/>
    <property type="match status" value="2"/>
</dbReference>
<organism evidence="4 5">
    <name type="scientific">Paenibacillus pectinilyticus</name>
    <dbReference type="NCBI Taxonomy" id="512399"/>
    <lineage>
        <taxon>Bacteria</taxon>
        <taxon>Bacillati</taxon>
        <taxon>Bacillota</taxon>
        <taxon>Bacilli</taxon>
        <taxon>Bacillales</taxon>
        <taxon>Paenibacillaceae</taxon>
        <taxon>Paenibacillus</taxon>
    </lineage>
</organism>
<evidence type="ECO:0000259" key="3">
    <source>
        <dbReference type="Pfam" id="PF00881"/>
    </source>
</evidence>
<dbReference type="GO" id="GO:0016491">
    <property type="term" value="F:oxidoreductase activity"/>
    <property type="evidence" value="ECO:0007669"/>
    <property type="project" value="UniProtKB-KW"/>
</dbReference>
<dbReference type="InterPro" id="IPR029479">
    <property type="entry name" value="Nitroreductase"/>
</dbReference>
<dbReference type="CDD" id="cd02138">
    <property type="entry name" value="TdsD-like"/>
    <property type="match status" value="1"/>
</dbReference>